<keyword evidence="8 9" id="KW-0482">Metalloprotease</keyword>
<dbReference type="Pfam" id="PF02127">
    <property type="entry name" value="Peptidase_M18"/>
    <property type="match status" value="1"/>
</dbReference>
<dbReference type="PANTHER" id="PTHR28570">
    <property type="entry name" value="ASPARTYL AMINOPEPTIDASE"/>
    <property type="match status" value="1"/>
</dbReference>
<evidence type="ECO:0000256" key="5">
    <source>
        <dbReference type="ARBA" id="ARBA00022723"/>
    </source>
</evidence>
<protein>
    <recommendedName>
        <fullName evidence="10">M18 family aminopeptidase</fullName>
        <ecNumber evidence="10">3.4.11.-</ecNumber>
    </recommendedName>
</protein>
<keyword evidence="4 9" id="KW-0645">Protease</keyword>
<dbReference type="GO" id="GO:0005737">
    <property type="term" value="C:cytoplasm"/>
    <property type="evidence" value="ECO:0007669"/>
    <property type="project" value="UniProtKB-ARBA"/>
</dbReference>
<gene>
    <name evidence="11" type="ORF">JZY06_02505</name>
</gene>
<evidence type="ECO:0000256" key="8">
    <source>
        <dbReference type="ARBA" id="ARBA00023049"/>
    </source>
</evidence>
<evidence type="ECO:0000256" key="6">
    <source>
        <dbReference type="ARBA" id="ARBA00022801"/>
    </source>
</evidence>
<evidence type="ECO:0000313" key="12">
    <source>
        <dbReference type="Proteomes" id="UP000664332"/>
    </source>
</evidence>
<dbReference type="GO" id="GO:0004177">
    <property type="term" value="F:aminopeptidase activity"/>
    <property type="evidence" value="ECO:0007669"/>
    <property type="project" value="UniProtKB-KW"/>
</dbReference>
<proteinExistence type="inferred from homology"/>
<evidence type="ECO:0000256" key="10">
    <source>
        <dbReference type="RuleBase" id="RU004387"/>
    </source>
</evidence>
<evidence type="ECO:0000256" key="2">
    <source>
        <dbReference type="ARBA" id="ARBA00008290"/>
    </source>
</evidence>
<evidence type="ECO:0000256" key="3">
    <source>
        <dbReference type="ARBA" id="ARBA00022438"/>
    </source>
</evidence>
<reference evidence="11" key="1">
    <citation type="submission" date="2021-03" db="EMBL/GenBank/DDBJ databases">
        <authorList>
            <person name="Sun Q."/>
        </authorList>
    </citation>
    <scope>NUCLEOTIDE SEQUENCE</scope>
    <source>
        <strain evidence="11">CCM 8862</strain>
    </source>
</reference>
<organism evidence="11 12">
    <name type="scientific">Corynebacterium mendelii</name>
    <dbReference type="NCBI Taxonomy" id="2765362"/>
    <lineage>
        <taxon>Bacteria</taxon>
        <taxon>Bacillati</taxon>
        <taxon>Actinomycetota</taxon>
        <taxon>Actinomycetes</taxon>
        <taxon>Mycobacteriales</taxon>
        <taxon>Corynebacteriaceae</taxon>
        <taxon>Corynebacterium</taxon>
    </lineage>
</organism>
<sequence length="446" mass="46656">MPDVDNPLAVSPATVEAFSRFIDSSPSSRHAAEQGAALLERAGFTAIAADGEGPWDASPGGHYLLRGGSLMAFVVPDNAGLDSAFRIIGCHTDSPGLKLKDIGTLNQHGFSQAAVEVYGGAILSSWFDRELRLAGVVATADGALHTIDTGPVMRVANLCIHLDREKNNSFSPDRQTHMQPIIAADADTDIMEIIAGIVGCRAGEIVGHDLISALAEKPAVFGAHHNLLAASRLDNLSSMWPALQALLHAAATTGDTEIDFTGIPTPDNGDIAVLAAFDHEEVGSATRLGAQGPILSEVITRTAAALGADREHTARMIARSTCVSSDAAHSVHPNYAGHHDAINRPMMGRGPAIKANANQRYATEAETAALFRRACRSAGVPSQVFVSHNGMPCGSTIGPLTATRLGIKTVDIGMPILSMHSAREMCATADIGYLGRALAGYLSLGR</sequence>
<keyword evidence="6 9" id="KW-0378">Hydrolase</keyword>
<dbReference type="InterPro" id="IPR023358">
    <property type="entry name" value="Peptidase_M18_dom2"/>
</dbReference>
<evidence type="ECO:0000256" key="7">
    <source>
        <dbReference type="ARBA" id="ARBA00022833"/>
    </source>
</evidence>
<dbReference type="AlphaFoldDB" id="A0A939E0A3"/>
<comment type="similarity">
    <text evidence="2 9">Belongs to the peptidase M18 family.</text>
</comment>
<dbReference type="SUPFAM" id="SSF53187">
    <property type="entry name" value="Zn-dependent exopeptidases"/>
    <property type="match status" value="1"/>
</dbReference>
<evidence type="ECO:0000313" key="11">
    <source>
        <dbReference type="EMBL" id="MBN9643503.1"/>
    </source>
</evidence>
<evidence type="ECO:0000256" key="4">
    <source>
        <dbReference type="ARBA" id="ARBA00022670"/>
    </source>
</evidence>
<keyword evidence="5 9" id="KW-0479">Metal-binding</keyword>
<accession>A0A939E0A3</accession>
<comment type="cofactor">
    <cofactor evidence="1 10">
        <name>Zn(2+)</name>
        <dbReference type="ChEBI" id="CHEBI:29105"/>
    </cofactor>
</comment>
<dbReference type="GO" id="GO:0008270">
    <property type="term" value="F:zinc ion binding"/>
    <property type="evidence" value="ECO:0007669"/>
    <property type="project" value="InterPro"/>
</dbReference>
<dbReference type="GO" id="GO:0008237">
    <property type="term" value="F:metallopeptidase activity"/>
    <property type="evidence" value="ECO:0007669"/>
    <property type="project" value="UniProtKB-KW"/>
</dbReference>
<dbReference type="EMBL" id="JAFLEQ010000003">
    <property type="protein sequence ID" value="MBN9643503.1"/>
    <property type="molecule type" value="Genomic_DNA"/>
</dbReference>
<dbReference type="Gene3D" id="3.40.630.10">
    <property type="entry name" value="Zn peptidases"/>
    <property type="match status" value="1"/>
</dbReference>
<dbReference type="PANTHER" id="PTHR28570:SF3">
    <property type="entry name" value="ASPARTYL AMINOPEPTIDASE"/>
    <property type="match status" value="1"/>
</dbReference>
<name>A0A939E0A3_9CORY</name>
<evidence type="ECO:0000256" key="1">
    <source>
        <dbReference type="ARBA" id="ARBA00001947"/>
    </source>
</evidence>
<dbReference type="InterPro" id="IPR001948">
    <property type="entry name" value="Peptidase_M18"/>
</dbReference>
<evidence type="ECO:0000256" key="9">
    <source>
        <dbReference type="RuleBase" id="RU004386"/>
    </source>
</evidence>
<dbReference type="RefSeq" id="WP_207118205.1">
    <property type="nucleotide sequence ID" value="NZ_JAFLEQ010000003.1"/>
</dbReference>
<dbReference type="Gene3D" id="2.30.250.10">
    <property type="entry name" value="Aminopeptidase i, Domain 2"/>
    <property type="match status" value="1"/>
</dbReference>
<dbReference type="SUPFAM" id="SSF101821">
    <property type="entry name" value="Aminopeptidase/glucanase lid domain"/>
    <property type="match status" value="1"/>
</dbReference>
<keyword evidence="12" id="KW-1185">Reference proteome</keyword>
<dbReference type="EC" id="3.4.11.-" evidence="10"/>
<comment type="caution">
    <text evidence="11">The sequence shown here is derived from an EMBL/GenBank/DDBJ whole genome shotgun (WGS) entry which is preliminary data.</text>
</comment>
<dbReference type="PRINTS" id="PR00932">
    <property type="entry name" value="AMINO1PTASE"/>
</dbReference>
<keyword evidence="7 9" id="KW-0862">Zinc</keyword>
<dbReference type="NCBIfam" id="NF002759">
    <property type="entry name" value="PRK02813.1"/>
    <property type="match status" value="1"/>
</dbReference>
<keyword evidence="3 9" id="KW-0031">Aminopeptidase</keyword>
<dbReference type="GO" id="GO:0006508">
    <property type="term" value="P:proteolysis"/>
    <property type="evidence" value="ECO:0007669"/>
    <property type="project" value="UniProtKB-KW"/>
</dbReference>
<dbReference type="Proteomes" id="UP000664332">
    <property type="component" value="Unassembled WGS sequence"/>
</dbReference>